<dbReference type="Proteomes" id="UP001359485">
    <property type="component" value="Unassembled WGS sequence"/>
</dbReference>
<sequence length="186" mass="21354">MAADMYPNHIWIVKQKVNKETVGSGSSGSGGSGRRTNRKRKKERQRNSLSLALPSKADEIKPEILKLRCLPTPQRYPDDLGISQTQLLVTYLFTMRNRENSQVELFKSPFFQGKGFPRFQQNFRVNFPTPEGLTKGFSTRLKALHWATSRRRLEGQERTDAFPPYNHSPHPHPHRQPATLEKSTIV</sequence>
<feature type="region of interest" description="Disordered" evidence="1">
    <location>
        <begin position="21"/>
        <end position="49"/>
    </location>
</feature>
<keyword evidence="3" id="KW-1185">Reference proteome</keyword>
<name>A0ABR1AWV1_POLSC</name>
<evidence type="ECO:0000313" key="2">
    <source>
        <dbReference type="EMBL" id="KAK6630404.1"/>
    </source>
</evidence>
<gene>
    <name evidence="2" type="ORF">RUM44_005071</name>
</gene>
<proteinExistence type="predicted"/>
<evidence type="ECO:0000256" key="1">
    <source>
        <dbReference type="SAM" id="MobiDB-lite"/>
    </source>
</evidence>
<evidence type="ECO:0000313" key="3">
    <source>
        <dbReference type="Proteomes" id="UP001359485"/>
    </source>
</evidence>
<organism evidence="2 3">
    <name type="scientific">Polyplax serrata</name>
    <name type="common">Common mouse louse</name>
    <dbReference type="NCBI Taxonomy" id="468196"/>
    <lineage>
        <taxon>Eukaryota</taxon>
        <taxon>Metazoa</taxon>
        <taxon>Ecdysozoa</taxon>
        <taxon>Arthropoda</taxon>
        <taxon>Hexapoda</taxon>
        <taxon>Insecta</taxon>
        <taxon>Pterygota</taxon>
        <taxon>Neoptera</taxon>
        <taxon>Paraneoptera</taxon>
        <taxon>Psocodea</taxon>
        <taxon>Troctomorpha</taxon>
        <taxon>Phthiraptera</taxon>
        <taxon>Anoplura</taxon>
        <taxon>Polyplacidae</taxon>
        <taxon>Polyplax</taxon>
    </lineage>
</organism>
<dbReference type="EMBL" id="JAWJWF010000008">
    <property type="protein sequence ID" value="KAK6630404.1"/>
    <property type="molecule type" value="Genomic_DNA"/>
</dbReference>
<comment type="caution">
    <text evidence="2">The sequence shown here is derived from an EMBL/GenBank/DDBJ whole genome shotgun (WGS) entry which is preliminary data.</text>
</comment>
<protein>
    <submittedName>
        <fullName evidence="2">Uncharacterized protein</fullName>
    </submittedName>
</protein>
<reference evidence="2 3" key="1">
    <citation type="submission" date="2023-09" db="EMBL/GenBank/DDBJ databases">
        <title>Genomes of two closely related lineages of the louse Polyplax serrata with different host specificities.</title>
        <authorList>
            <person name="Martinu J."/>
            <person name="Tarabai H."/>
            <person name="Stefka J."/>
            <person name="Hypsa V."/>
        </authorList>
    </citation>
    <scope>NUCLEOTIDE SEQUENCE [LARGE SCALE GENOMIC DNA]</scope>
    <source>
        <strain evidence="2">98ZLc_SE</strain>
    </source>
</reference>
<accession>A0ABR1AWV1</accession>
<feature type="compositionally biased region" description="Basic residues" evidence="1">
    <location>
        <begin position="35"/>
        <end position="44"/>
    </location>
</feature>
<feature type="region of interest" description="Disordered" evidence="1">
    <location>
        <begin position="152"/>
        <end position="186"/>
    </location>
</feature>